<comment type="caution">
    <text evidence="1">The sequence shown here is derived from an EMBL/GenBank/DDBJ whole genome shotgun (WGS) entry which is preliminary data.</text>
</comment>
<organism evidence="1 2">
    <name type="scientific">Paraglaciecola chathamensis S18K6</name>
    <dbReference type="NCBI Taxonomy" id="1127672"/>
    <lineage>
        <taxon>Bacteria</taxon>
        <taxon>Pseudomonadati</taxon>
        <taxon>Pseudomonadota</taxon>
        <taxon>Gammaproteobacteria</taxon>
        <taxon>Alteromonadales</taxon>
        <taxon>Alteromonadaceae</taxon>
        <taxon>Paraglaciecola</taxon>
    </lineage>
</organism>
<protein>
    <submittedName>
        <fullName evidence="1">Uncharacterized protein</fullName>
    </submittedName>
</protein>
<evidence type="ECO:0000313" key="2">
    <source>
        <dbReference type="Proteomes" id="UP000006320"/>
    </source>
</evidence>
<reference evidence="1 2" key="1">
    <citation type="journal article" date="2017" name="Antonie Van Leeuwenhoek">
        <title>Rhizobium rhizosphaerae sp. nov., a novel species isolated from rice rhizosphere.</title>
        <authorList>
            <person name="Zhao J.J."/>
            <person name="Zhang J."/>
            <person name="Zhang R.J."/>
            <person name="Zhang C.W."/>
            <person name="Yin H.Q."/>
            <person name="Zhang X.X."/>
        </authorList>
    </citation>
    <scope>NUCLEOTIDE SEQUENCE [LARGE SCALE GENOMIC DNA]</scope>
    <source>
        <strain evidence="1 2">S18K6</strain>
    </source>
</reference>
<proteinExistence type="predicted"/>
<dbReference type="AlphaFoldDB" id="A0AAV3V7Q1"/>
<dbReference type="Proteomes" id="UP000006320">
    <property type="component" value="Unassembled WGS sequence"/>
</dbReference>
<accession>A0AAV3V7Q1</accession>
<name>A0AAV3V7Q1_9ALTE</name>
<sequence>MSKNHKSKGILRSIKIDDLSSLQSSIEEDDELMKLTYGREHQK</sequence>
<gene>
    <name evidence="1" type="ORF">GCHA_4656</name>
</gene>
<evidence type="ECO:0000313" key="1">
    <source>
        <dbReference type="EMBL" id="GAC12573.1"/>
    </source>
</evidence>
<dbReference type="EMBL" id="BAEM01000063">
    <property type="protein sequence ID" value="GAC12573.1"/>
    <property type="molecule type" value="Genomic_DNA"/>
</dbReference>